<keyword evidence="6" id="KW-1185">Reference proteome</keyword>
<gene>
    <name evidence="5" type="ORF">THAPSDRAFT_4596</name>
</gene>
<evidence type="ECO:0000313" key="6">
    <source>
        <dbReference type="Proteomes" id="UP000001449"/>
    </source>
</evidence>
<dbReference type="InParanoid" id="B8BZR0"/>
<organism evidence="5 6">
    <name type="scientific">Thalassiosira pseudonana</name>
    <name type="common">Marine diatom</name>
    <name type="synonym">Cyclotella nana</name>
    <dbReference type="NCBI Taxonomy" id="35128"/>
    <lineage>
        <taxon>Eukaryota</taxon>
        <taxon>Sar</taxon>
        <taxon>Stramenopiles</taxon>
        <taxon>Ochrophyta</taxon>
        <taxon>Bacillariophyta</taxon>
        <taxon>Coscinodiscophyceae</taxon>
        <taxon>Thalassiosirophycidae</taxon>
        <taxon>Thalassiosirales</taxon>
        <taxon>Thalassiosiraceae</taxon>
        <taxon>Thalassiosira</taxon>
    </lineage>
</organism>
<feature type="compositionally biased region" description="Basic and acidic residues" evidence="4">
    <location>
        <begin position="93"/>
        <end position="106"/>
    </location>
</feature>
<protein>
    <submittedName>
        <fullName evidence="5">Uncharacterized protein</fullName>
    </submittedName>
</protein>
<dbReference type="GO" id="GO:0051015">
    <property type="term" value="F:actin filament binding"/>
    <property type="evidence" value="ECO:0000318"/>
    <property type="project" value="GO_Central"/>
</dbReference>
<feature type="region of interest" description="Disordered" evidence="4">
    <location>
        <begin position="1"/>
        <end position="168"/>
    </location>
</feature>
<feature type="compositionally biased region" description="Basic residues" evidence="4">
    <location>
        <begin position="66"/>
        <end position="80"/>
    </location>
</feature>
<dbReference type="RefSeq" id="XP_002289855.1">
    <property type="nucleotide sequence ID" value="XM_002289819.1"/>
</dbReference>
<dbReference type="GO" id="GO:0051017">
    <property type="term" value="P:actin filament bundle assembly"/>
    <property type="evidence" value="ECO:0000318"/>
    <property type="project" value="GO_Central"/>
</dbReference>
<dbReference type="AlphaFoldDB" id="B8BZR0"/>
<keyword evidence="3" id="KW-0175">Coiled coil</keyword>
<feature type="region of interest" description="Disordered" evidence="4">
    <location>
        <begin position="505"/>
        <end position="527"/>
    </location>
</feature>
<dbReference type="PANTHER" id="PTHR24153:SF8">
    <property type="entry name" value="FORKED, ISOFORM F"/>
    <property type="match status" value="1"/>
</dbReference>
<dbReference type="KEGG" id="tps:THAPSDRAFT_4596"/>
<proteinExistence type="predicted"/>
<dbReference type="OMA" id="AKVWVYR"/>
<feature type="compositionally biased region" description="Basic residues" evidence="4">
    <location>
        <begin position="766"/>
        <end position="785"/>
    </location>
</feature>
<dbReference type="eggNOG" id="ENOG502TDHW">
    <property type="taxonomic scope" value="Eukaryota"/>
</dbReference>
<keyword evidence="2" id="KW-0040">ANK repeat</keyword>
<feature type="compositionally biased region" description="Low complexity" evidence="4">
    <location>
        <begin position="34"/>
        <end position="46"/>
    </location>
</feature>
<accession>B8BZR0</accession>
<dbReference type="PANTHER" id="PTHR24153">
    <property type="entry name" value="ESPIN"/>
    <property type="match status" value="1"/>
</dbReference>
<dbReference type="EMBL" id="CM000641">
    <property type="protein sequence ID" value="EED93392.1"/>
    <property type="molecule type" value="Genomic_DNA"/>
</dbReference>
<feature type="compositionally biased region" description="Basic residues" evidence="4">
    <location>
        <begin position="551"/>
        <end position="560"/>
    </location>
</feature>
<feature type="compositionally biased region" description="Low complexity" evidence="4">
    <location>
        <begin position="141"/>
        <end position="157"/>
    </location>
</feature>
<reference evidence="5 6" key="1">
    <citation type="journal article" date="2004" name="Science">
        <title>The genome of the diatom Thalassiosira pseudonana: ecology, evolution, and metabolism.</title>
        <authorList>
            <person name="Armbrust E.V."/>
            <person name="Berges J.A."/>
            <person name="Bowler C."/>
            <person name="Green B.R."/>
            <person name="Martinez D."/>
            <person name="Putnam N.H."/>
            <person name="Zhou S."/>
            <person name="Allen A.E."/>
            <person name="Apt K.E."/>
            <person name="Bechner M."/>
            <person name="Brzezinski M.A."/>
            <person name="Chaal B.K."/>
            <person name="Chiovitti A."/>
            <person name="Davis A.K."/>
            <person name="Demarest M.S."/>
            <person name="Detter J.C."/>
            <person name="Glavina T."/>
            <person name="Goodstein D."/>
            <person name="Hadi M.Z."/>
            <person name="Hellsten U."/>
            <person name="Hildebrand M."/>
            <person name="Jenkins B.D."/>
            <person name="Jurka J."/>
            <person name="Kapitonov V.V."/>
            <person name="Kroger N."/>
            <person name="Lau W.W."/>
            <person name="Lane T.W."/>
            <person name="Larimer F.W."/>
            <person name="Lippmeier J.C."/>
            <person name="Lucas S."/>
            <person name="Medina M."/>
            <person name="Montsant A."/>
            <person name="Obornik M."/>
            <person name="Parker M.S."/>
            <person name="Palenik B."/>
            <person name="Pazour G.J."/>
            <person name="Richardson P.M."/>
            <person name="Rynearson T.A."/>
            <person name="Saito M.A."/>
            <person name="Schwartz D.C."/>
            <person name="Thamatrakoln K."/>
            <person name="Valentin K."/>
            <person name="Vardi A."/>
            <person name="Wilkerson F.P."/>
            <person name="Rokhsar D.S."/>
        </authorList>
    </citation>
    <scope>NUCLEOTIDE SEQUENCE [LARGE SCALE GENOMIC DNA]</scope>
    <source>
        <strain evidence="5 6">CCMP1335</strain>
    </source>
</reference>
<dbReference type="InterPro" id="IPR052420">
    <property type="entry name" value="Espin/Espin-like"/>
</dbReference>
<feature type="compositionally biased region" description="Basic and acidic residues" evidence="4">
    <location>
        <begin position="49"/>
        <end position="58"/>
    </location>
</feature>
<evidence type="ECO:0000256" key="2">
    <source>
        <dbReference type="ARBA" id="ARBA00023043"/>
    </source>
</evidence>
<dbReference type="PaxDb" id="35128-Thaps4596"/>
<dbReference type="GO" id="GO:0005737">
    <property type="term" value="C:cytoplasm"/>
    <property type="evidence" value="ECO:0000318"/>
    <property type="project" value="GO_Central"/>
</dbReference>
<dbReference type="Proteomes" id="UP000001449">
    <property type="component" value="Chromosome 4"/>
</dbReference>
<evidence type="ECO:0000256" key="1">
    <source>
        <dbReference type="ARBA" id="ARBA00022737"/>
    </source>
</evidence>
<evidence type="ECO:0000256" key="4">
    <source>
        <dbReference type="SAM" id="MobiDB-lite"/>
    </source>
</evidence>
<sequence>MEYEEVETFLPKDFVPKPDPVVAEPVVEDPPTPAAASDVSDSSANESESENKKADMMNRIRGSWRTNRKKRRNDKKKGGSSKKNIIGALFPIRKVDSNATDPRDNTTKAATKKMKEEKVQVKESKGGALPSIREARSGSPANTSATESTSEEQAAAAKDTTSDGSSVVKKDFSIEVGDEHDRFEVGIVPVVPVSKQVEDVFDEATEVPVKSTEDKEVYVEDKSKALVPVDSTTVSSADGSDAAAVKDAQPENNQLVVQKSSEKRKWVKNVSLSIGGYKTSFQFSDPMANLADTVNDALNVVGDDAALVEEAKALDEIGEKLEEERDYDVNPTKLFMYLQQRAWGLALNQLKKNPDEAKVWVYRKTSQKQAANMEEGETSQTLVVAEEASTEIKLRWKLLPLHACIVLGAPSEIITEIIRAHPNAARKPDERGSLPVHLAASRLDVDPDGEKVVLQLFGAFPDSIEIQDRKGRTPPELAKLARMRKEAEEKRKSAAEEDAVGIEKTVSTCNNEAEEEDDDGNVSDDCSVKSSMSARFKMMLKKSKSTDTVDRRKKSKKKKSNVAPLVKSKSDDVEVDKMGPGFTILNPSKSTEERTKAITASLVDAVEDDDDDEATIVTMPAITGDYELPQGAPSASVGEAVAIPLPGSFADDEASVRSKKSKSPTAEAISLEDDEATVVETQKEPLRALLEKAAENAGRGGLDVTEFLNDLEAEWVTDVEALRRIDGETMDCILPVVLSREVQRLMNKADRIDNAYFSEDAENPARKRSFRKTKSSNKRMPRRSKKGLEKRAAAAKAKATPKDALSMINEENSVGDDAYLSIFTEGMTVCKPNCDDDLSVVTEARTVCSRANSAVRINEVPTECMDTSDIDEELETRKIHASLIADARKKFPTRESLEDAIRERQVEVKVAVRSGFDVDKQTLSRAALADDEVRRLLPLRMILPSLDDLTEMIGVLQVHKESALRNMNLKKAVGIQTEIDEVQEQIDAEKNYILQKEDLRLQVCQLRRGICS</sequence>
<evidence type="ECO:0000256" key="3">
    <source>
        <dbReference type="SAM" id="Coils"/>
    </source>
</evidence>
<keyword evidence="1" id="KW-0677">Repeat</keyword>
<feature type="compositionally biased region" description="Basic and acidic residues" evidence="4">
    <location>
        <begin position="113"/>
        <end position="125"/>
    </location>
</feature>
<evidence type="ECO:0000313" key="5">
    <source>
        <dbReference type="EMBL" id="EED93392.1"/>
    </source>
</evidence>
<feature type="coiled-coil region" evidence="3">
    <location>
        <begin position="477"/>
        <end position="505"/>
    </location>
</feature>
<dbReference type="GeneID" id="7448829"/>
<name>B8BZR0_THAPS</name>
<dbReference type="HOGENOM" id="CLU_297637_0_0_1"/>
<feature type="compositionally biased region" description="Acidic residues" evidence="4">
    <location>
        <begin position="512"/>
        <end position="522"/>
    </location>
</feature>
<reference evidence="5 6" key="2">
    <citation type="journal article" date="2008" name="Nature">
        <title>The Phaeodactylum genome reveals the evolutionary history of diatom genomes.</title>
        <authorList>
            <person name="Bowler C."/>
            <person name="Allen A.E."/>
            <person name="Badger J.H."/>
            <person name="Grimwood J."/>
            <person name="Jabbari K."/>
            <person name="Kuo A."/>
            <person name="Maheswari U."/>
            <person name="Martens C."/>
            <person name="Maumus F."/>
            <person name="Otillar R.P."/>
            <person name="Rayko E."/>
            <person name="Salamov A."/>
            <person name="Vandepoele K."/>
            <person name="Beszteri B."/>
            <person name="Gruber A."/>
            <person name="Heijde M."/>
            <person name="Katinka M."/>
            <person name="Mock T."/>
            <person name="Valentin K."/>
            <person name="Verret F."/>
            <person name="Berges J.A."/>
            <person name="Brownlee C."/>
            <person name="Cadoret J.P."/>
            <person name="Chiovitti A."/>
            <person name="Choi C.J."/>
            <person name="Coesel S."/>
            <person name="De Martino A."/>
            <person name="Detter J.C."/>
            <person name="Durkin C."/>
            <person name="Falciatore A."/>
            <person name="Fournet J."/>
            <person name="Haruta M."/>
            <person name="Huysman M.J."/>
            <person name="Jenkins B.D."/>
            <person name="Jiroutova K."/>
            <person name="Jorgensen R.E."/>
            <person name="Joubert Y."/>
            <person name="Kaplan A."/>
            <person name="Kroger N."/>
            <person name="Kroth P.G."/>
            <person name="La Roche J."/>
            <person name="Lindquist E."/>
            <person name="Lommer M."/>
            <person name="Martin-Jezequel V."/>
            <person name="Lopez P.J."/>
            <person name="Lucas S."/>
            <person name="Mangogna M."/>
            <person name="McGinnis K."/>
            <person name="Medlin L.K."/>
            <person name="Montsant A."/>
            <person name="Oudot-Le Secq M.P."/>
            <person name="Napoli C."/>
            <person name="Obornik M."/>
            <person name="Parker M.S."/>
            <person name="Petit J.L."/>
            <person name="Porcel B.M."/>
            <person name="Poulsen N."/>
            <person name="Robison M."/>
            <person name="Rychlewski L."/>
            <person name="Rynearson T.A."/>
            <person name="Schmutz J."/>
            <person name="Shapiro H."/>
            <person name="Siaut M."/>
            <person name="Stanley M."/>
            <person name="Sussman M.R."/>
            <person name="Taylor A.R."/>
            <person name="Vardi A."/>
            <person name="von Dassow P."/>
            <person name="Vyverman W."/>
            <person name="Willis A."/>
            <person name="Wyrwicz L.S."/>
            <person name="Rokhsar D.S."/>
            <person name="Weissenbach J."/>
            <person name="Armbrust E.V."/>
            <person name="Green B.R."/>
            <person name="Van de Peer Y."/>
            <person name="Grigoriev I.V."/>
        </authorList>
    </citation>
    <scope>NUCLEOTIDE SEQUENCE [LARGE SCALE GENOMIC DNA]</scope>
    <source>
        <strain evidence="5 6">CCMP1335</strain>
    </source>
</reference>
<feature type="region of interest" description="Disordered" evidence="4">
    <location>
        <begin position="763"/>
        <end position="796"/>
    </location>
</feature>
<feature type="region of interest" description="Disordered" evidence="4">
    <location>
        <begin position="540"/>
        <end position="571"/>
    </location>
</feature>